<dbReference type="RefSeq" id="WP_090970168.1">
    <property type="nucleotide sequence ID" value="NZ_FNRT01000002.1"/>
</dbReference>
<dbReference type="EMBL" id="FNRT01000002">
    <property type="protein sequence ID" value="SEC90828.1"/>
    <property type="molecule type" value="Genomic_DNA"/>
</dbReference>
<feature type="domain" description="HTH merR-type" evidence="2">
    <location>
        <begin position="8"/>
        <end position="76"/>
    </location>
</feature>
<gene>
    <name evidence="3" type="ORF">SAMN04489844_3231</name>
</gene>
<evidence type="ECO:0000256" key="1">
    <source>
        <dbReference type="ARBA" id="ARBA00023125"/>
    </source>
</evidence>
<proteinExistence type="predicted"/>
<dbReference type="Proteomes" id="UP000198742">
    <property type="component" value="Unassembled WGS sequence"/>
</dbReference>
<dbReference type="GO" id="GO:0003677">
    <property type="term" value="F:DNA binding"/>
    <property type="evidence" value="ECO:0007669"/>
    <property type="project" value="UniProtKB-KW"/>
</dbReference>
<organism evidence="3 4">
    <name type="scientific">Nocardioides exalbidus</name>
    <dbReference type="NCBI Taxonomy" id="402596"/>
    <lineage>
        <taxon>Bacteria</taxon>
        <taxon>Bacillati</taxon>
        <taxon>Actinomycetota</taxon>
        <taxon>Actinomycetes</taxon>
        <taxon>Propionibacteriales</taxon>
        <taxon>Nocardioidaceae</taxon>
        <taxon>Nocardioides</taxon>
    </lineage>
</organism>
<dbReference type="SUPFAM" id="SSF46955">
    <property type="entry name" value="Putative DNA-binding domain"/>
    <property type="match status" value="1"/>
</dbReference>
<dbReference type="AlphaFoldDB" id="A0A1H4WDK5"/>
<dbReference type="InterPro" id="IPR009061">
    <property type="entry name" value="DNA-bd_dom_put_sf"/>
</dbReference>
<dbReference type="GO" id="GO:0003700">
    <property type="term" value="F:DNA-binding transcription factor activity"/>
    <property type="evidence" value="ECO:0007669"/>
    <property type="project" value="InterPro"/>
</dbReference>
<evidence type="ECO:0000313" key="3">
    <source>
        <dbReference type="EMBL" id="SEC90828.1"/>
    </source>
</evidence>
<dbReference type="InterPro" id="IPR047057">
    <property type="entry name" value="MerR_fam"/>
</dbReference>
<dbReference type="Gene3D" id="1.10.1660.10">
    <property type="match status" value="1"/>
</dbReference>
<dbReference type="InterPro" id="IPR000551">
    <property type="entry name" value="MerR-type_HTH_dom"/>
</dbReference>
<dbReference type="SMART" id="SM00422">
    <property type="entry name" value="HTH_MERR"/>
    <property type="match status" value="1"/>
</dbReference>
<dbReference type="PROSITE" id="PS50937">
    <property type="entry name" value="HTH_MERR_2"/>
    <property type="match status" value="1"/>
</dbReference>
<dbReference type="STRING" id="402596.SAMN04489844_3231"/>
<protein>
    <submittedName>
        <fullName evidence="3">MerR HTH family regulatory protein</fullName>
    </submittedName>
</protein>
<reference evidence="4" key="1">
    <citation type="submission" date="2016-10" db="EMBL/GenBank/DDBJ databases">
        <authorList>
            <person name="Varghese N."/>
            <person name="Submissions S."/>
        </authorList>
    </citation>
    <scope>NUCLEOTIDE SEQUENCE [LARGE SCALE GENOMIC DNA]</scope>
    <source>
        <strain evidence="4">DSM 22017</strain>
    </source>
</reference>
<accession>A0A1H4WDK5</accession>
<name>A0A1H4WDK5_9ACTN</name>
<dbReference type="OrthoDB" id="3387956at2"/>
<dbReference type="PANTHER" id="PTHR30204">
    <property type="entry name" value="REDOX-CYCLING DRUG-SENSING TRANSCRIPTIONAL ACTIVATOR SOXR"/>
    <property type="match status" value="1"/>
</dbReference>
<evidence type="ECO:0000313" key="4">
    <source>
        <dbReference type="Proteomes" id="UP000198742"/>
    </source>
</evidence>
<keyword evidence="1" id="KW-0238">DNA-binding</keyword>
<keyword evidence="4" id="KW-1185">Reference proteome</keyword>
<dbReference type="PANTHER" id="PTHR30204:SF58">
    <property type="entry name" value="HTH-TYPE TRANSCRIPTIONAL REGULATOR YFMP"/>
    <property type="match status" value="1"/>
</dbReference>
<dbReference type="Pfam" id="PF13411">
    <property type="entry name" value="MerR_1"/>
    <property type="match status" value="1"/>
</dbReference>
<evidence type="ECO:0000259" key="2">
    <source>
        <dbReference type="PROSITE" id="PS50937"/>
    </source>
</evidence>
<sequence>MTASDKGVYAISVAAEMVAMEIQNLRVYERRGLLSPDRTSGGSRLYSADDVDRLVRIRTLLADGLNLAGIARVLDLEEEVERLRARLGDTSA</sequence>